<dbReference type="Pfam" id="PF10551">
    <property type="entry name" value="MULE"/>
    <property type="match status" value="1"/>
</dbReference>
<sequence>MSNRAPPLIITDKVAAIAKGISIMMPGTFHRFCIWHILNKFSEKINAMLYNEQYYRLVHIIKDSETPDEFEQRWNDAMELTNLGCNEWLRTMYDIWSRWVLAYVNHIFSAGMSSSQRSESGHSFFKKYVNKKNSLMGFITRFNRALNHQRHEELVCNHVDLNEQPRIISMVMMEEQMVSIYTKKIFLLFQKEIGESNKYICTKKFSCDATKTYSVQRFESGRNFHRQREKKQVLLLHEKYILHRWTKNAKVGTSLGDFDISFGVEERADKSLIGRHGLLAHKAAMLVDVASLTDARSTYLLGEFENLTLRVQKIDIQGNNGIPNYSSKSRESQQFIEDPSEVRAKGCGKRLKSSKEKAISKCSRQCSVCGRARHDKRTCPTLTSRKKMGNNKHCFPISLSDPQFLPIEKRPHCRRGYRGRTEQIAQGSEM</sequence>
<comment type="caution">
    <text evidence="3">The sequence shown here is derived from an EMBL/GenBank/DDBJ whole genome shotgun (WGS) entry which is preliminary data.</text>
</comment>
<gene>
    <name evidence="3" type="ORF">Adt_32821</name>
</gene>
<dbReference type="AlphaFoldDB" id="A0ABD1QUH7"/>
<keyword evidence="4" id="KW-1185">Reference proteome</keyword>
<dbReference type="EMBL" id="JBFOLK010000010">
    <property type="protein sequence ID" value="KAL2479855.1"/>
    <property type="molecule type" value="Genomic_DNA"/>
</dbReference>
<name>A0ABD1QUH7_9LAMI</name>
<comment type="subcellular location">
    <subcellularLocation>
        <location evidence="1">Nucleus</location>
    </subcellularLocation>
</comment>
<proteinExistence type="inferred from homology"/>
<dbReference type="GO" id="GO:0008270">
    <property type="term" value="F:zinc ion binding"/>
    <property type="evidence" value="ECO:0007669"/>
    <property type="project" value="UniProtKB-UniRule"/>
</dbReference>
<evidence type="ECO:0000313" key="4">
    <source>
        <dbReference type="Proteomes" id="UP001604336"/>
    </source>
</evidence>
<dbReference type="PANTHER" id="PTHR31669:SF302">
    <property type="entry name" value="PROTEIN FAR1-RELATED SEQUENCE"/>
    <property type="match status" value="1"/>
</dbReference>
<keyword evidence="1" id="KW-0479">Metal-binding</keyword>
<evidence type="ECO:0000256" key="1">
    <source>
        <dbReference type="RuleBase" id="RU367018"/>
    </source>
</evidence>
<protein>
    <recommendedName>
        <fullName evidence="1">Protein FAR1-RELATED SEQUENCE</fullName>
    </recommendedName>
</protein>
<reference evidence="4" key="1">
    <citation type="submission" date="2024-07" db="EMBL/GenBank/DDBJ databases">
        <title>Two chromosome-level genome assemblies of Korean endemic species Abeliophyllum distichum and Forsythia ovata (Oleaceae).</title>
        <authorList>
            <person name="Jang H."/>
        </authorList>
    </citation>
    <scope>NUCLEOTIDE SEQUENCE [LARGE SCALE GENOMIC DNA]</scope>
</reference>
<organism evidence="3 4">
    <name type="scientific">Abeliophyllum distichum</name>
    <dbReference type="NCBI Taxonomy" id="126358"/>
    <lineage>
        <taxon>Eukaryota</taxon>
        <taxon>Viridiplantae</taxon>
        <taxon>Streptophyta</taxon>
        <taxon>Embryophyta</taxon>
        <taxon>Tracheophyta</taxon>
        <taxon>Spermatophyta</taxon>
        <taxon>Magnoliopsida</taxon>
        <taxon>eudicotyledons</taxon>
        <taxon>Gunneridae</taxon>
        <taxon>Pentapetalae</taxon>
        <taxon>asterids</taxon>
        <taxon>lamiids</taxon>
        <taxon>Lamiales</taxon>
        <taxon>Oleaceae</taxon>
        <taxon>Forsythieae</taxon>
        <taxon>Abeliophyllum</taxon>
    </lineage>
</organism>
<feature type="domain" description="MULE transposase" evidence="2">
    <location>
        <begin position="1"/>
        <end position="39"/>
    </location>
</feature>
<dbReference type="InterPro" id="IPR031052">
    <property type="entry name" value="FHY3/FAR1"/>
</dbReference>
<dbReference type="GO" id="GO:0006355">
    <property type="term" value="P:regulation of DNA-templated transcription"/>
    <property type="evidence" value="ECO:0007669"/>
    <property type="project" value="UniProtKB-UniRule"/>
</dbReference>
<dbReference type="Proteomes" id="UP001604336">
    <property type="component" value="Unassembled WGS sequence"/>
</dbReference>
<dbReference type="GO" id="GO:0005634">
    <property type="term" value="C:nucleus"/>
    <property type="evidence" value="ECO:0007669"/>
    <property type="project" value="UniProtKB-SubCell"/>
</dbReference>
<keyword evidence="1" id="KW-0863">Zinc-finger</keyword>
<keyword evidence="1" id="KW-0862">Zinc</keyword>
<keyword evidence="1" id="KW-0539">Nucleus</keyword>
<evidence type="ECO:0000259" key="2">
    <source>
        <dbReference type="Pfam" id="PF10551"/>
    </source>
</evidence>
<dbReference type="PANTHER" id="PTHR31669">
    <property type="entry name" value="PROTEIN FAR1-RELATED SEQUENCE 10-RELATED"/>
    <property type="match status" value="1"/>
</dbReference>
<accession>A0ABD1QUH7</accession>
<dbReference type="InterPro" id="IPR018289">
    <property type="entry name" value="MULE_transposase_dom"/>
</dbReference>
<comment type="similarity">
    <text evidence="1">Belongs to the FHY3/FAR1 family.</text>
</comment>
<comment type="function">
    <text evidence="1">Putative transcription activator involved in regulating light control of development.</text>
</comment>
<evidence type="ECO:0000313" key="3">
    <source>
        <dbReference type="EMBL" id="KAL2479855.1"/>
    </source>
</evidence>